<gene>
    <name evidence="2" type="ORF">AVEN_141156_1</name>
</gene>
<dbReference type="EMBL" id="BGPR01004799">
    <property type="protein sequence ID" value="GBN03469.1"/>
    <property type="molecule type" value="Genomic_DNA"/>
</dbReference>
<protein>
    <submittedName>
        <fullName evidence="2">Uncharacterized protein</fullName>
    </submittedName>
</protein>
<accession>A0A4Y2KN30</accession>
<sequence>MDWSTFFKNTGNRSSDRNSYDEVGYLAPPIPRLSESHTRRNPGKINRTNPLNYKTGEHLPLPHLVGVSNHTFLCEFGLLLSFLPPLTVYTLNLESSCSTFA</sequence>
<dbReference type="AlphaFoldDB" id="A0A4Y2KN30"/>
<keyword evidence="3" id="KW-1185">Reference proteome</keyword>
<dbReference type="Proteomes" id="UP000499080">
    <property type="component" value="Unassembled WGS sequence"/>
</dbReference>
<name>A0A4Y2KN30_ARAVE</name>
<reference evidence="2 3" key="1">
    <citation type="journal article" date="2019" name="Sci. Rep.">
        <title>Orb-weaving spider Araneus ventricosus genome elucidates the spidroin gene catalogue.</title>
        <authorList>
            <person name="Kono N."/>
            <person name="Nakamura H."/>
            <person name="Ohtoshi R."/>
            <person name="Moran D.A.P."/>
            <person name="Shinohara A."/>
            <person name="Yoshida Y."/>
            <person name="Fujiwara M."/>
            <person name="Mori M."/>
            <person name="Tomita M."/>
            <person name="Arakawa K."/>
        </authorList>
    </citation>
    <scope>NUCLEOTIDE SEQUENCE [LARGE SCALE GENOMIC DNA]</scope>
</reference>
<organism evidence="2 3">
    <name type="scientific">Araneus ventricosus</name>
    <name type="common">Orbweaver spider</name>
    <name type="synonym">Epeira ventricosa</name>
    <dbReference type="NCBI Taxonomy" id="182803"/>
    <lineage>
        <taxon>Eukaryota</taxon>
        <taxon>Metazoa</taxon>
        <taxon>Ecdysozoa</taxon>
        <taxon>Arthropoda</taxon>
        <taxon>Chelicerata</taxon>
        <taxon>Arachnida</taxon>
        <taxon>Araneae</taxon>
        <taxon>Araneomorphae</taxon>
        <taxon>Entelegynae</taxon>
        <taxon>Araneoidea</taxon>
        <taxon>Araneidae</taxon>
        <taxon>Araneus</taxon>
    </lineage>
</organism>
<proteinExistence type="predicted"/>
<feature type="region of interest" description="Disordered" evidence="1">
    <location>
        <begin position="1"/>
        <end position="52"/>
    </location>
</feature>
<feature type="compositionally biased region" description="Polar residues" evidence="1">
    <location>
        <begin position="1"/>
        <end position="13"/>
    </location>
</feature>
<evidence type="ECO:0000313" key="2">
    <source>
        <dbReference type="EMBL" id="GBN03469.1"/>
    </source>
</evidence>
<comment type="caution">
    <text evidence="2">The sequence shown here is derived from an EMBL/GenBank/DDBJ whole genome shotgun (WGS) entry which is preliminary data.</text>
</comment>
<evidence type="ECO:0000256" key="1">
    <source>
        <dbReference type="SAM" id="MobiDB-lite"/>
    </source>
</evidence>
<evidence type="ECO:0000313" key="3">
    <source>
        <dbReference type="Proteomes" id="UP000499080"/>
    </source>
</evidence>